<evidence type="ECO:0000313" key="2">
    <source>
        <dbReference type="Proteomes" id="UP000422108"/>
    </source>
</evidence>
<dbReference type="EMBL" id="AP021879">
    <property type="protein sequence ID" value="BBO88027.1"/>
    <property type="molecule type" value="Genomic_DNA"/>
</dbReference>
<evidence type="ECO:0000313" key="1">
    <source>
        <dbReference type="EMBL" id="BBO88027.1"/>
    </source>
</evidence>
<dbReference type="AlphaFoldDB" id="A0A5K8A692"/>
<accession>A0A5K8A692</accession>
<proteinExistence type="predicted"/>
<dbReference type="Proteomes" id="UP000422108">
    <property type="component" value="Chromosome"/>
</dbReference>
<keyword evidence="2" id="KW-1185">Reference proteome</keyword>
<protein>
    <submittedName>
        <fullName evidence="1">Uncharacterized protein</fullName>
    </submittedName>
</protein>
<organism evidence="1 2">
    <name type="scientific">Desulfosarcina ovata subsp. ovata</name>
    <dbReference type="NCBI Taxonomy" id="2752305"/>
    <lineage>
        <taxon>Bacteria</taxon>
        <taxon>Pseudomonadati</taxon>
        <taxon>Thermodesulfobacteriota</taxon>
        <taxon>Desulfobacteria</taxon>
        <taxon>Desulfobacterales</taxon>
        <taxon>Desulfosarcinaceae</taxon>
        <taxon>Desulfosarcina</taxon>
    </lineage>
</organism>
<name>A0A5K8A692_9BACT</name>
<reference evidence="1 2" key="1">
    <citation type="submission" date="2019-11" db="EMBL/GenBank/DDBJ databases">
        <title>Comparative genomics of hydrocarbon-degrading Desulfosarcina strains.</title>
        <authorList>
            <person name="Watanabe M."/>
            <person name="Kojima H."/>
            <person name="Fukui M."/>
        </authorList>
    </citation>
    <scope>NUCLEOTIDE SEQUENCE [LARGE SCALE GENOMIC DNA]</scope>
    <source>
        <strain evidence="2">oXyS1</strain>
    </source>
</reference>
<sequence length="44" mass="4981">MLGVGYVAAYRRWLNLDPYLAETQKPFRSGRQHKVTDDKSGVVG</sequence>
<gene>
    <name evidence="1" type="ORF">DSCOOX_12070</name>
</gene>